<reference evidence="4 5" key="1">
    <citation type="submission" date="2019-09" db="EMBL/GenBank/DDBJ databases">
        <title>Bird 10,000 Genomes (B10K) Project - Family phase.</title>
        <authorList>
            <person name="Zhang G."/>
        </authorList>
    </citation>
    <scope>NUCLEOTIDE SEQUENCE [LARGE SCALE GENOMIC DNA]</scope>
    <source>
        <strain evidence="4">B10K-DU-029-52</strain>
    </source>
</reference>
<evidence type="ECO:0000259" key="3">
    <source>
        <dbReference type="PROSITE" id="PS50835"/>
    </source>
</evidence>
<dbReference type="Pfam" id="PF13895">
    <property type="entry name" value="Ig_2"/>
    <property type="match status" value="1"/>
</dbReference>
<dbReference type="PANTHER" id="PTHR11481:SF64">
    <property type="entry name" value="FC RECEPTOR-LIKE PROTEIN 4"/>
    <property type="match status" value="1"/>
</dbReference>
<dbReference type="GO" id="GO:0006955">
    <property type="term" value="P:immune response"/>
    <property type="evidence" value="ECO:0007669"/>
    <property type="project" value="TreeGrafter"/>
</dbReference>
<proteinExistence type="predicted"/>
<keyword evidence="5" id="KW-1185">Reference proteome</keyword>
<feature type="domain" description="Ig-like" evidence="3">
    <location>
        <begin position="10"/>
        <end position="73"/>
    </location>
</feature>
<evidence type="ECO:0000256" key="2">
    <source>
        <dbReference type="ARBA" id="ARBA00023157"/>
    </source>
</evidence>
<dbReference type="GO" id="GO:0007166">
    <property type="term" value="P:cell surface receptor signaling pathway"/>
    <property type="evidence" value="ECO:0007669"/>
    <property type="project" value="TreeGrafter"/>
</dbReference>
<feature type="non-terminal residue" evidence="4">
    <location>
        <position position="1"/>
    </location>
</feature>
<evidence type="ECO:0000313" key="4">
    <source>
        <dbReference type="EMBL" id="NWV18838.1"/>
    </source>
</evidence>
<dbReference type="InterPro" id="IPR007110">
    <property type="entry name" value="Ig-like_dom"/>
</dbReference>
<dbReference type="OrthoDB" id="6151406at2759"/>
<feature type="non-terminal residue" evidence="4">
    <location>
        <position position="112"/>
    </location>
</feature>
<name>A0A7K6CYE3_9PASS</name>
<comment type="caution">
    <text evidence="4">The sequence shown here is derived from an EMBL/GenBank/DDBJ whole genome shotgun (WGS) entry which is preliminary data.</text>
</comment>
<evidence type="ECO:0000256" key="1">
    <source>
        <dbReference type="ARBA" id="ARBA00022729"/>
    </source>
</evidence>
<gene>
    <name evidence="4" type="primary">Fcgr2_2</name>
    <name evidence="4" type="ORF">ORISOL_R16264</name>
</gene>
<dbReference type="InterPro" id="IPR036179">
    <property type="entry name" value="Ig-like_dom_sf"/>
</dbReference>
<dbReference type="GO" id="GO:0004888">
    <property type="term" value="F:transmembrane signaling receptor activity"/>
    <property type="evidence" value="ECO:0007669"/>
    <property type="project" value="TreeGrafter"/>
</dbReference>
<dbReference type="AlphaFoldDB" id="A0A7K6CYE3"/>
<dbReference type="InterPro" id="IPR013783">
    <property type="entry name" value="Ig-like_fold"/>
</dbReference>
<dbReference type="PROSITE" id="PS50835">
    <property type="entry name" value="IG_LIKE"/>
    <property type="match status" value="1"/>
</dbReference>
<evidence type="ECO:0000313" key="5">
    <source>
        <dbReference type="Proteomes" id="UP000571324"/>
    </source>
</evidence>
<dbReference type="GO" id="GO:0009897">
    <property type="term" value="C:external side of plasma membrane"/>
    <property type="evidence" value="ECO:0007669"/>
    <property type="project" value="TreeGrafter"/>
</dbReference>
<dbReference type="Proteomes" id="UP000571324">
    <property type="component" value="Unassembled WGS sequence"/>
</dbReference>
<keyword evidence="2" id="KW-1015">Disulfide bond</keyword>
<dbReference type="Gene3D" id="2.60.40.10">
    <property type="entry name" value="Immunoglobulins"/>
    <property type="match status" value="1"/>
</dbReference>
<dbReference type="InterPro" id="IPR050488">
    <property type="entry name" value="Ig_Fc_receptor"/>
</dbReference>
<protein>
    <submittedName>
        <fullName evidence="4">FCGR2 protein</fullName>
    </submittedName>
</protein>
<organism evidence="4 5">
    <name type="scientific">Origma solitaria</name>
    <dbReference type="NCBI Taxonomy" id="720586"/>
    <lineage>
        <taxon>Eukaryota</taxon>
        <taxon>Metazoa</taxon>
        <taxon>Chordata</taxon>
        <taxon>Craniata</taxon>
        <taxon>Vertebrata</taxon>
        <taxon>Euteleostomi</taxon>
        <taxon>Archelosauria</taxon>
        <taxon>Archosauria</taxon>
        <taxon>Dinosauria</taxon>
        <taxon>Saurischia</taxon>
        <taxon>Theropoda</taxon>
        <taxon>Coelurosauria</taxon>
        <taxon>Aves</taxon>
        <taxon>Neognathae</taxon>
        <taxon>Neoaves</taxon>
        <taxon>Telluraves</taxon>
        <taxon>Australaves</taxon>
        <taxon>Passeriformes</taxon>
        <taxon>Meliphagoidea</taxon>
        <taxon>Acanthizidae</taxon>
        <taxon>Origma</taxon>
    </lineage>
</organism>
<accession>A0A7K6CYE3</accession>
<dbReference type="EMBL" id="VZRL01001318">
    <property type="protein sequence ID" value="NWV18838.1"/>
    <property type="molecule type" value="Genomic_DNA"/>
</dbReference>
<sequence length="112" mass="12638">PCVPWCPVSPTGAQTSQLLVDSPWTPAVLWDKVTLTCQGSGTSNATTWYKDGRRWWQKQPDHFTVTESGTYQCHRPGTGFSRPVRVVNDPLVLQVLVRVRLEGDTVTLRCRR</sequence>
<keyword evidence="1" id="KW-0732">Signal</keyword>
<dbReference type="PANTHER" id="PTHR11481">
    <property type="entry name" value="IMMUNOGLOBULIN FC RECEPTOR"/>
    <property type="match status" value="1"/>
</dbReference>
<dbReference type="SUPFAM" id="SSF48726">
    <property type="entry name" value="Immunoglobulin"/>
    <property type="match status" value="1"/>
</dbReference>